<gene>
    <name evidence="1" type="ORF">TCEB3V08_LOCUS7011</name>
</gene>
<dbReference type="AlphaFoldDB" id="A0A7R9GZD8"/>
<proteinExistence type="predicted"/>
<reference evidence="1" key="1">
    <citation type="submission" date="2020-11" db="EMBL/GenBank/DDBJ databases">
        <authorList>
            <person name="Tran Van P."/>
        </authorList>
    </citation>
    <scope>NUCLEOTIDE SEQUENCE</scope>
</reference>
<dbReference type="EMBL" id="OC318868">
    <property type="protein sequence ID" value="CAD7403497.1"/>
    <property type="molecule type" value="Genomic_DNA"/>
</dbReference>
<evidence type="ECO:0000313" key="1">
    <source>
        <dbReference type="EMBL" id="CAD7403497.1"/>
    </source>
</evidence>
<name>A0A7R9GZD8_TIMCR</name>
<protein>
    <submittedName>
        <fullName evidence="1">Uncharacterized protein</fullName>
    </submittedName>
</protein>
<accession>A0A7R9GZD8</accession>
<organism evidence="1">
    <name type="scientific">Timema cristinae</name>
    <name type="common">Walking stick</name>
    <dbReference type="NCBI Taxonomy" id="61476"/>
    <lineage>
        <taxon>Eukaryota</taxon>
        <taxon>Metazoa</taxon>
        <taxon>Ecdysozoa</taxon>
        <taxon>Arthropoda</taxon>
        <taxon>Hexapoda</taxon>
        <taxon>Insecta</taxon>
        <taxon>Pterygota</taxon>
        <taxon>Neoptera</taxon>
        <taxon>Polyneoptera</taxon>
        <taxon>Phasmatodea</taxon>
        <taxon>Timematodea</taxon>
        <taxon>Timematoidea</taxon>
        <taxon>Timematidae</taxon>
        <taxon>Timema</taxon>
    </lineage>
</organism>
<sequence>MVKPQHSCSHVAAFLTCFNRIAGDDGDIGVQNFNPDLPVLSSPFYCEGDALETCGAQLVAHDN</sequence>